<organism evidence="3">
    <name type="scientific">Anisakis simplex</name>
    <name type="common">Herring worm</name>
    <dbReference type="NCBI Taxonomy" id="6269"/>
    <lineage>
        <taxon>Eukaryota</taxon>
        <taxon>Metazoa</taxon>
        <taxon>Ecdysozoa</taxon>
        <taxon>Nematoda</taxon>
        <taxon>Chromadorea</taxon>
        <taxon>Rhabditida</taxon>
        <taxon>Spirurina</taxon>
        <taxon>Ascaridomorpha</taxon>
        <taxon>Ascaridoidea</taxon>
        <taxon>Anisakidae</taxon>
        <taxon>Anisakis</taxon>
        <taxon>Anisakis simplex complex</taxon>
    </lineage>
</organism>
<protein>
    <submittedName>
        <fullName evidence="3">SERPIN domain-containing protein</fullName>
    </submittedName>
</protein>
<name>A0A0M3JQ59_ANISI</name>
<feature type="domain" description="Serpin" evidence="2">
    <location>
        <begin position="1"/>
        <end position="102"/>
    </location>
</feature>
<dbReference type="PANTHER" id="PTHR11461:SF211">
    <property type="entry name" value="GH10112P-RELATED"/>
    <property type="match status" value="1"/>
</dbReference>
<dbReference type="GO" id="GO:0004867">
    <property type="term" value="F:serine-type endopeptidase inhibitor activity"/>
    <property type="evidence" value="ECO:0007669"/>
    <property type="project" value="InterPro"/>
</dbReference>
<dbReference type="AlphaFoldDB" id="A0A0M3JQ59"/>
<dbReference type="InterPro" id="IPR042178">
    <property type="entry name" value="Serpin_sf_1"/>
</dbReference>
<comment type="similarity">
    <text evidence="1">Belongs to the serpin family.</text>
</comment>
<dbReference type="SUPFAM" id="SSF56574">
    <property type="entry name" value="Serpins"/>
    <property type="match status" value="1"/>
</dbReference>
<dbReference type="Gene3D" id="2.30.39.10">
    <property type="entry name" value="Alpha-1-antitrypsin, domain 1"/>
    <property type="match status" value="1"/>
</dbReference>
<sequence>LGLPYKNNEVFMYVFLPKERFGLTEKLKSLNGGQMMDLVCDCEKREVETELPKFKIEAKFDLVDTMKKMGIKDAFDESSANFSGISNTPLYISNLIHKAFIE</sequence>
<reference evidence="3" key="1">
    <citation type="submission" date="2017-02" db="UniProtKB">
        <authorList>
            <consortium name="WormBaseParasite"/>
        </authorList>
    </citation>
    <scope>IDENTIFICATION</scope>
</reference>
<evidence type="ECO:0000313" key="3">
    <source>
        <dbReference type="WBParaSite" id="ASIM_0000981001-mRNA-1"/>
    </source>
</evidence>
<dbReference type="GO" id="GO:0005615">
    <property type="term" value="C:extracellular space"/>
    <property type="evidence" value="ECO:0007669"/>
    <property type="project" value="InterPro"/>
</dbReference>
<evidence type="ECO:0000256" key="1">
    <source>
        <dbReference type="ARBA" id="ARBA00009500"/>
    </source>
</evidence>
<dbReference type="WBParaSite" id="ASIM_0000981001-mRNA-1">
    <property type="protein sequence ID" value="ASIM_0000981001-mRNA-1"/>
    <property type="gene ID" value="ASIM_0000981001"/>
</dbReference>
<accession>A0A0M3JQ59</accession>
<proteinExistence type="inferred from homology"/>
<dbReference type="InterPro" id="IPR000215">
    <property type="entry name" value="Serpin_fam"/>
</dbReference>
<evidence type="ECO:0000259" key="2">
    <source>
        <dbReference type="Pfam" id="PF00079"/>
    </source>
</evidence>
<dbReference type="PANTHER" id="PTHR11461">
    <property type="entry name" value="SERINE PROTEASE INHIBITOR, SERPIN"/>
    <property type="match status" value="1"/>
</dbReference>
<dbReference type="Gene3D" id="3.30.497.10">
    <property type="entry name" value="Antithrombin, subunit I, domain 2"/>
    <property type="match status" value="1"/>
</dbReference>
<dbReference type="InterPro" id="IPR036186">
    <property type="entry name" value="Serpin_sf"/>
</dbReference>
<dbReference type="InterPro" id="IPR023796">
    <property type="entry name" value="Serpin_dom"/>
</dbReference>
<dbReference type="Pfam" id="PF00079">
    <property type="entry name" value="Serpin"/>
    <property type="match status" value="1"/>
</dbReference>
<dbReference type="InterPro" id="IPR042185">
    <property type="entry name" value="Serpin_sf_2"/>
</dbReference>